<dbReference type="PANTHER" id="PTHR24421:SF10">
    <property type="entry name" value="NITRATE_NITRITE SENSOR PROTEIN NARQ"/>
    <property type="match status" value="1"/>
</dbReference>
<evidence type="ECO:0000256" key="4">
    <source>
        <dbReference type="ARBA" id="ARBA00022679"/>
    </source>
</evidence>
<keyword evidence="9" id="KW-0472">Membrane</keyword>
<sequence>MIVRPRLIMTAARRHGPPICLSPARFREARTRRVPMLFDGPGPRTCVITPGACGAGPSSPSPEGGHAWPRRLPSILVQGRFARAVKAGVYLLLGAALLTPAAVALGLLILAEPTPARVLVLWATCLPASVLLAAMPLMRRLEKAALSELLGIEVPARADRLYLIVLTSLHLHGGATLGAGVLLLSPGLVRLGDAARWRAAPGELVEVAVLTVAVLTAMVAGGLGQRWAARRLLRAEPSRVIEKFGHRQSLVLELHDSVGHALSVVLVQAMAAQAALRASRAPEADASLGHLVSTARDAQQDLDVLLRVLDDDGAAQAPTLDSLGALIGGLDVRASVGRLHRVPAASSRAAFAITREALTNALRHGEGPITIDIATGDDLVVTVENRTVTGVASRPGAEGRGLAGMRMRARLAGGKCVQKEVDGRWCVQATLPL</sequence>
<dbReference type="GO" id="GO:0005524">
    <property type="term" value="F:ATP binding"/>
    <property type="evidence" value="ECO:0007669"/>
    <property type="project" value="UniProtKB-KW"/>
</dbReference>
<evidence type="ECO:0000256" key="7">
    <source>
        <dbReference type="ARBA" id="ARBA00022840"/>
    </source>
</evidence>
<keyword evidence="5" id="KW-0547">Nucleotide-binding</keyword>
<dbReference type="GO" id="GO:0000155">
    <property type="term" value="F:phosphorelay sensor kinase activity"/>
    <property type="evidence" value="ECO:0007669"/>
    <property type="project" value="InterPro"/>
</dbReference>
<keyword evidence="7" id="KW-0067">ATP-binding</keyword>
<keyword evidence="3" id="KW-0597">Phosphoprotein</keyword>
<dbReference type="Gene3D" id="1.20.5.1930">
    <property type="match status" value="1"/>
</dbReference>
<dbReference type="SUPFAM" id="SSF55874">
    <property type="entry name" value="ATPase domain of HSP90 chaperone/DNA topoisomerase II/histidine kinase"/>
    <property type="match status" value="1"/>
</dbReference>
<gene>
    <name evidence="11" type="ORF">FLX08_09130</name>
</gene>
<keyword evidence="8" id="KW-0902">Two-component regulatory system</keyword>
<dbReference type="EMBL" id="VIRM01000008">
    <property type="protein sequence ID" value="TQS22138.1"/>
    <property type="molecule type" value="Genomic_DNA"/>
</dbReference>
<feature type="domain" description="Signal transduction histidine kinase subgroup 3 dimerisation and phosphoacceptor" evidence="10">
    <location>
        <begin position="247"/>
        <end position="310"/>
    </location>
</feature>
<feature type="transmembrane region" description="Helical" evidence="9">
    <location>
        <begin position="89"/>
        <end position="110"/>
    </location>
</feature>
<comment type="catalytic activity">
    <reaction evidence="1">
        <text>ATP + protein L-histidine = ADP + protein N-phospho-L-histidine.</text>
        <dbReference type="EC" id="2.7.13.3"/>
    </reaction>
</comment>
<name>A0A544YZE7_9ACTN</name>
<dbReference type="InterPro" id="IPR036890">
    <property type="entry name" value="HATPase_C_sf"/>
</dbReference>
<evidence type="ECO:0000313" key="12">
    <source>
        <dbReference type="Proteomes" id="UP000316541"/>
    </source>
</evidence>
<proteinExistence type="predicted"/>
<comment type="caution">
    <text evidence="11">The sequence shown here is derived from an EMBL/GenBank/DDBJ whole genome shotgun (WGS) entry which is preliminary data.</text>
</comment>
<evidence type="ECO:0000256" key="3">
    <source>
        <dbReference type="ARBA" id="ARBA00022553"/>
    </source>
</evidence>
<dbReference type="AlphaFoldDB" id="A0A544YZE7"/>
<evidence type="ECO:0000259" key="10">
    <source>
        <dbReference type="Pfam" id="PF07730"/>
    </source>
</evidence>
<feature type="transmembrane region" description="Helical" evidence="9">
    <location>
        <begin position="116"/>
        <end position="137"/>
    </location>
</feature>
<evidence type="ECO:0000256" key="1">
    <source>
        <dbReference type="ARBA" id="ARBA00000085"/>
    </source>
</evidence>
<dbReference type="InterPro" id="IPR011712">
    <property type="entry name" value="Sig_transdc_His_kin_sub3_dim/P"/>
</dbReference>
<dbReference type="InterPro" id="IPR050482">
    <property type="entry name" value="Sensor_HK_TwoCompSys"/>
</dbReference>
<protein>
    <recommendedName>
        <fullName evidence="2">histidine kinase</fullName>
        <ecNumber evidence="2">2.7.13.3</ecNumber>
    </recommendedName>
</protein>
<dbReference type="GO" id="GO:0016020">
    <property type="term" value="C:membrane"/>
    <property type="evidence" value="ECO:0007669"/>
    <property type="project" value="InterPro"/>
</dbReference>
<dbReference type="Pfam" id="PF07730">
    <property type="entry name" value="HisKA_3"/>
    <property type="match status" value="1"/>
</dbReference>
<keyword evidence="6" id="KW-0418">Kinase</keyword>
<dbReference type="Proteomes" id="UP000316541">
    <property type="component" value="Unassembled WGS sequence"/>
</dbReference>
<keyword evidence="9" id="KW-0812">Transmembrane</keyword>
<evidence type="ECO:0000256" key="6">
    <source>
        <dbReference type="ARBA" id="ARBA00022777"/>
    </source>
</evidence>
<accession>A0A544YZE7</accession>
<organism evidence="11 12">
    <name type="scientific">Microbispora hainanensis</name>
    <dbReference type="NCBI Taxonomy" id="568844"/>
    <lineage>
        <taxon>Bacteria</taxon>
        <taxon>Bacillati</taxon>
        <taxon>Actinomycetota</taxon>
        <taxon>Actinomycetes</taxon>
        <taxon>Streptosporangiales</taxon>
        <taxon>Streptosporangiaceae</taxon>
        <taxon>Microbispora</taxon>
    </lineage>
</organism>
<dbReference type="Gene3D" id="3.30.565.10">
    <property type="entry name" value="Histidine kinase-like ATPase, C-terminal domain"/>
    <property type="match status" value="1"/>
</dbReference>
<evidence type="ECO:0000313" key="11">
    <source>
        <dbReference type="EMBL" id="TQS22138.1"/>
    </source>
</evidence>
<evidence type="ECO:0000256" key="9">
    <source>
        <dbReference type="SAM" id="Phobius"/>
    </source>
</evidence>
<keyword evidence="9" id="KW-1133">Transmembrane helix</keyword>
<feature type="transmembrane region" description="Helical" evidence="9">
    <location>
        <begin position="204"/>
        <end position="224"/>
    </location>
</feature>
<dbReference type="GO" id="GO:0046983">
    <property type="term" value="F:protein dimerization activity"/>
    <property type="evidence" value="ECO:0007669"/>
    <property type="project" value="InterPro"/>
</dbReference>
<evidence type="ECO:0000256" key="2">
    <source>
        <dbReference type="ARBA" id="ARBA00012438"/>
    </source>
</evidence>
<feature type="transmembrane region" description="Helical" evidence="9">
    <location>
        <begin position="161"/>
        <end position="184"/>
    </location>
</feature>
<keyword evidence="4" id="KW-0808">Transferase</keyword>
<dbReference type="PANTHER" id="PTHR24421">
    <property type="entry name" value="NITRATE/NITRITE SENSOR PROTEIN NARX-RELATED"/>
    <property type="match status" value="1"/>
</dbReference>
<evidence type="ECO:0000256" key="8">
    <source>
        <dbReference type="ARBA" id="ARBA00023012"/>
    </source>
</evidence>
<reference evidence="11 12" key="1">
    <citation type="submission" date="2019-07" db="EMBL/GenBank/DDBJ databases">
        <title>Microbispora hainanensis DSM 45428.</title>
        <authorList>
            <person name="Thawai C."/>
        </authorList>
    </citation>
    <scope>NUCLEOTIDE SEQUENCE [LARGE SCALE GENOMIC DNA]</scope>
    <source>
        <strain evidence="11 12">DSM 45428</strain>
    </source>
</reference>
<evidence type="ECO:0000256" key="5">
    <source>
        <dbReference type="ARBA" id="ARBA00022741"/>
    </source>
</evidence>
<dbReference type="EC" id="2.7.13.3" evidence="2"/>